<evidence type="ECO:0008006" key="4">
    <source>
        <dbReference type="Google" id="ProtNLM"/>
    </source>
</evidence>
<evidence type="ECO:0000313" key="3">
    <source>
        <dbReference type="Proteomes" id="UP001433268"/>
    </source>
</evidence>
<gene>
    <name evidence="2" type="ORF">PG997_010326</name>
</gene>
<reference evidence="2 3" key="1">
    <citation type="submission" date="2023-01" db="EMBL/GenBank/DDBJ databases">
        <title>Analysis of 21 Apiospora genomes using comparative genomics revels a genus with tremendous synthesis potential of carbohydrate active enzymes and secondary metabolites.</title>
        <authorList>
            <person name="Sorensen T."/>
        </authorList>
    </citation>
    <scope>NUCLEOTIDE SEQUENCE [LARGE SCALE GENOMIC DNA]</scope>
    <source>
        <strain evidence="2 3">CBS 114990</strain>
    </source>
</reference>
<comment type="caution">
    <text evidence="2">The sequence shown here is derived from an EMBL/GenBank/DDBJ whole genome shotgun (WGS) entry which is preliminary data.</text>
</comment>
<sequence>MPCAAPCDRLPCDERCKKKLKCAHQCPGLCGETCLEGHCQVCKQKLDIRVDLLEFRTYGEIDLDESPVVALSCGHFFTAESLDGLVNIAAVYTVDKTGKYNGIKEPSEVLALPSCPDCKQPIRQFATQWYNRIINMAVMDETSKKFQMKGEAKLKKLEEATDAVETSLEDKQCPDGNIVFFKAAGALLSYLSRYGRCTELRKEIQGFCKEASNEQQPAKKLADAILHSRKLRRSQGSTSLDEDMEQLHLGDTELSAPAFNQQITLGARMAQLRIDDVMIRDQLRLVGAGRSGGIVWPKGRDPTHLARLFLRESGSFIDDCQASRLPRLAVQASIAFARIVGYLGNTSNGPRIGPGANTPKGEASDKGKGKANAKEGRSGNGNVEKARKLLDDAAQMCEADFESAAELLVAVKDLQRLFEKERYEIVTPDELASIKAAMVSGRGGIATHSGHWYKCRNGHIVSYPPTPFPTATN</sequence>
<organism evidence="2 3">
    <name type="scientific">Apiospora hydei</name>
    <dbReference type="NCBI Taxonomy" id="1337664"/>
    <lineage>
        <taxon>Eukaryota</taxon>
        <taxon>Fungi</taxon>
        <taxon>Dikarya</taxon>
        <taxon>Ascomycota</taxon>
        <taxon>Pezizomycotina</taxon>
        <taxon>Sordariomycetes</taxon>
        <taxon>Xylariomycetidae</taxon>
        <taxon>Amphisphaeriales</taxon>
        <taxon>Apiosporaceae</taxon>
        <taxon>Apiospora</taxon>
    </lineage>
</organism>
<evidence type="ECO:0000256" key="1">
    <source>
        <dbReference type="SAM" id="MobiDB-lite"/>
    </source>
</evidence>
<protein>
    <recommendedName>
        <fullName evidence="4">RING-type domain-containing protein</fullName>
    </recommendedName>
</protein>
<proteinExistence type="predicted"/>
<feature type="region of interest" description="Disordered" evidence="1">
    <location>
        <begin position="348"/>
        <end position="383"/>
    </location>
</feature>
<keyword evidence="3" id="KW-1185">Reference proteome</keyword>
<dbReference type="Proteomes" id="UP001433268">
    <property type="component" value="Unassembled WGS sequence"/>
</dbReference>
<dbReference type="GeneID" id="92047701"/>
<feature type="compositionally biased region" description="Basic and acidic residues" evidence="1">
    <location>
        <begin position="362"/>
        <end position="377"/>
    </location>
</feature>
<evidence type="ECO:0000313" key="2">
    <source>
        <dbReference type="EMBL" id="KAK8075663.1"/>
    </source>
</evidence>
<dbReference type="RefSeq" id="XP_066666603.1">
    <property type="nucleotide sequence ID" value="XM_066814641.1"/>
</dbReference>
<dbReference type="EMBL" id="JAQQWN010000007">
    <property type="protein sequence ID" value="KAK8075663.1"/>
    <property type="molecule type" value="Genomic_DNA"/>
</dbReference>
<accession>A0ABR1W0N5</accession>
<name>A0ABR1W0N5_9PEZI</name>